<feature type="compositionally biased region" description="Low complexity" evidence="1">
    <location>
        <begin position="701"/>
        <end position="714"/>
    </location>
</feature>
<feature type="compositionally biased region" description="Basic residues" evidence="1">
    <location>
        <begin position="616"/>
        <end position="625"/>
    </location>
</feature>
<evidence type="ECO:0000313" key="3">
    <source>
        <dbReference type="EMBL" id="POW04335.1"/>
    </source>
</evidence>
<evidence type="ECO:0000313" key="4">
    <source>
        <dbReference type="Proteomes" id="UP000238274"/>
    </source>
</evidence>
<feature type="chain" id="PRO_5015448499" evidence="2">
    <location>
        <begin position="24"/>
        <end position="772"/>
    </location>
</feature>
<sequence length="772" mass="80316">MKVSQSFVVVSLSVAAQTQVSMASPVPDAGDLSFDSPQLSEAVLEEVTPSRLVPKGFGRRAHPSLMSLNPRARAVSLSFDSNGRVNHRAHAQADRSKLQNSIEIGDGAILNASLGAHRPIRPLQASDEHGLRTNLLDISLRMKKRTPGMLCDHAQPAVSGDVSKPLSETLSTLPVMVDDLSAGKKVLPGAAGVAKPLASLLGARAVPATSPLSSLPLSSIPLVSDLTKSLPASASVLSSTSGTGLPVLGSILGARSEMPDTLGAFGELASGPINPFDQETAAKAVTCQHPRALTAFDIMAAGGAFPIQPSHSLDGQTLPNESSVPNLKQLLADAESIRTNQRSTKKHHKASESQDESELNLKALSAMAPISSLEGQVPVATPISSLKSQLPSIHPIEQAAEIVPSLPVPTENLPLASTSEKKVASSVAGVTKPLTGTLGARSLPLPLPVPQLNTLPNLPLSTLPTLPNLPISNLPVVGEVSRNLPVGSSPGTSSSGLPILGPLLAELPILGSLLKVRSAPSDPPSLNQLQGLGPITPTTALPVNPLNQGSLSASNILAAGGAFPIQPSHSLDGQTLPNEPSVPNFSQLMADAEAFPASGTGLLQDGGLRTVENMRSAKKQHGSKNHHGDKQKDDDKDKDDDNDKDDVKDKDESNEAALMEKLIEKLDALPVSTPAVPALEAPIPVVQTDDTPTAPLVSKLTDTTSSLTSKPLPKIKTPVVDDAPAPKSHPKIKAPVVDDEDDDSDYIPGPKLHRTRKTKPACNNAQAIMIVT</sequence>
<keyword evidence="4" id="KW-1185">Reference proteome</keyword>
<name>A0A2S4V4G8_9BASI</name>
<reference evidence="3 4" key="1">
    <citation type="submission" date="2017-12" db="EMBL/GenBank/DDBJ databases">
        <title>Gene loss provides genomic basis for host adaptation in cereal stripe rust fungi.</title>
        <authorList>
            <person name="Xia C."/>
        </authorList>
    </citation>
    <scope>NUCLEOTIDE SEQUENCE [LARGE SCALE GENOMIC DNA]</scope>
    <source>
        <strain evidence="3 4">93TX-2</strain>
    </source>
</reference>
<dbReference type="Proteomes" id="UP000238274">
    <property type="component" value="Unassembled WGS sequence"/>
</dbReference>
<organism evidence="3 4">
    <name type="scientific">Puccinia striiformis</name>
    <dbReference type="NCBI Taxonomy" id="27350"/>
    <lineage>
        <taxon>Eukaryota</taxon>
        <taxon>Fungi</taxon>
        <taxon>Dikarya</taxon>
        <taxon>Basidiomycota</taxon>
        <taxon>Pucciniomycotina</taxon>
        <taxon>Pucciniomycetes</taxon>
        <taxon>Pucciniales</taxon>
        <taxon>Pucciniaceae</taxon>
        <taxon>Puccinia</taxon>
    </lineage>
</organism>
<accession>A0A2S4V4G8</accession>
<dbReference type="OrthoDB" id="2507856at2759"/>
<dbReference type="VEuPathDB" id="FungiDB:PSHT_11242"/>
<proteinExistence type="predicted"/>
<feature type="region of interest" description="Disordered" evidence="1">
    <location>
        <begin position="338"/>
        <end position="358"/>
    </location>
</feature>
<feature type="region of interest" description="Disordered" evidence="1">
    <location>
        <begin position="616"/>
        <end position="653"/>
    </location>
</feature>
<dbReference type="AlphaFoldDB" id="A0A2S4V4G8"/>
<gene>
    <name evidence="3" type="ORF">PSHT_11242</name>
</gene>
<protein>
    <submittedName>
        <fullName evidence="3">Uncharacterized protein</fullName>
    </submittedName>
</protein>
<reference evidence="4" key="2">
    <citation type="journal article" date="2018" name="BMC Genomics">
        <title>Genomic insights into host adaptation between the wheat stripe rust pathogen (Puccinia striiformis f. sp. tritici) and the barley stripe rust pathogen (Puccinia striiformis f. sp. hordei).</title>
        <authorList>
            <person name="Xia C."/>
            <person name="Wang M."/>
            <person name="Yin C."/>
            <person name="Cornejo O.E."/>
            <person name="Hulbert S.H."/>
            <person name="Chen X."/>
        </authorList>
    </citation>
    <scope>NUCLEOTIDE SEQUENCE [LARGE SCALE GENOMIC DNA]</scope>
    <source>
        <strain evidence="4">93TX-2</strain>
    </source>
</reference>
<comment type="caution">
    <text evidence="3">The sequence shown here is derived from an EMBL/GenBank/DDBJ whole genome shotgun (WGS) entry which is preliminary data.</text>
</comment>
<keyword evidence="2" id="KW-0732">Signal</keyword>
<feature type="signal peptide" evidence="2">
    <location>
        <begin position="1"/>
        <end position="23"/>
    </location>
</feature>
<reference evidence="4" key="3">
    <citation type="journal article" date="2018" name="Mol. Plant Microbe Interact.">
        <title>Genome sequence resources for the wheat stripe rust pathogen (Puccinia striiformis f. sp. tritici) and the barley stripe rust pathogen (Puccinia striiformis f. sp. hordei).</title>
        <authorList>
            <person name="Xia C."/>
            <person name="Wang M."/>
            <person name="Yin C."/>
            <person name="Cornejo O.E."/>
            <person name="Hulbert S.H."/>
            <person name="Chen X."/>
        </authorList>
    </citation>
    <scope>NUCLEOTIDE SEQUENCE [LARGE SCALE GENOMIC DNA]</scope>
    <source>
        <strain evidence="4">93TX-2</strain>
    </source>
</reference>
<dbReference type="EMBL" id="PKSM01000185">
    <property type="protein sequence ID" value="POW04335.1"/>
    <property type="molecule type" value="Genomic_DNA"/>
</dbReference>
<evidence type="ECO:0000256" key="1">
    <source>
        <dbReference type="SAM" id="MobiDB-lite"/>
    </source>
</evidence>
<evidence type="ECO:0000256" key="2">
    <source>
        <dbReference type="SAM" id="SignalP"/>
    </source>
</evidence>
<feature type="compositionally biased region" description="Basic and acidic residues" evidence="1">
    <location>
        <begin position="626"/>
        <end position="653"/>
    </location>
</feature>
<feature type="region of interest" description="Disordered" evidence="1">
    <location>
        <begin position="701"/>
        <end position="759"/>
    </location>
</feature>